<accession>A0AAE0GJR3</accession>
<keyword evidence="1" id="KW-0472">Membrane</keyword>
<keyword evidence="1" id="KW-1133">Transmembrane helix</keyword>
<keyword evidence="1" id="KW-0812">Transmembrane</keyword>
<evidence type="ECO:0000313" key="4">
    <source>
        <dbReference type="Proteomes" id="UP001190700"/>
    </source>
</evidence>
<keyword evidence="4" id="KW-1185">Reference proteome</keyword>
<dbReference type="Proteomes" id="UP001190700">
    <property type="component" value="Unassembled WGS sequence"/>
</dbReference>
<evidence type="ECO:0000256" key="1">
    <source>
        <dbReference type="SAM" id="Phobius"/>
    </source>
</evidence>
<dbReference type="SUPFAM" id="SSF56112">
    <property type="entry name" value="Protein kinase-like (PK-like)"/>
    <property type="match status" value="1"/>
</dbReference>
<protein>
    <recommendedName>
        <fullName evidence="2">ABC1 atypical kinase-like domain-containing protein</fullName>
    </recommendedName>
</protein>
<feature type="domain" description="ABC1 atypical kinase-like" evidence="2">
    <location>
        <begin position="228"/>
        <end position="493"/>
    </location>
</feature>
<dbReference type="PANTHER" id="PTHR43173:SF12">
    <property type="entry name" value="PROTEIN KINASE SUPERFAMILY PROTEIN"/>
    <property type="match status" value="1"/>
</dbReference>
<proteinExistence type="predicted"/>
<organism evidence="3 4">
    <name type="scientific">Cymbomonas tetramitiformis</name>
    <dbReference type="NCBI Taxonomy" id="36881"/>
    <lineage>
        <taxon>Eukaryota</taxon>
        <taxon>Viridiplantae</taxon>
        <taxon>Chlorophyta</taxon>
        <taxon>Pyramimonadophyceae</taxon>
        <taxon>Pyramimonadales</taxon>
        <taxon>Pyramimonadaceae</taxon>
        <taxon>Cymbomonas</taxon>
    </lineage>
</organism>
<dbReference type="AlphaFoldDB" id="A0AAE0GJR3"/>
<dbReference type="CDD" id="cd05121">
    <property type="entry name" value="ABC1_ADCK3-like"/>
    <property type="match status" value="1"/>
</dbReference>
<dbReference type="Pfam" id="PF03109">
    <property type="entry name" value="ABC1"/>
    <property type="match status" value="1"/>
</dbReference>
<dbReference type="PANTHER" id="PTHR43173">
    <property type="entry name" value="ABC1 FAMILY PROTEIN"/>
    <property type="match status" value="1"/>
</dbReference>
<dbReference type="InterPro" id="IPR011009">
    <property type="entry name" value="Kinase-like_dom_sf"/>
</dbReference>
<name>A0AAE0GJR3_9CHLO</name>
<feature type="transmembrane region" description="Helical" evidence="1">
    <location>
        <begin position="29"/>
        <end position="56"/>
    </location>
</feature>
<dbReference type="EMBL" id="LGRX02004952">
    <property type="protein sequence ID" value="KAK3279397.1"/>
    <property type="molecule type" value="Genomic_DNA"/>
</dbReference>
<evidence type="ECO:0000259" key="2">
    <source>
        <dbReference type="Pfam" id="PF03109"/>
    </source>
</evidence>
<evidence type="ECO:0000313" key="3">
    <source>
        <dbReference type="EMBL" id="KAK3279397.1"/>
    </source>
</evidence>
<gene>
    <name evidence="3" type="ORF">CYMTET_12721</name>
</gene>
<comment type="caution">
    <text evidence="3">The sequence shown here is derived from an EMBL/GenBank/DDBJ whole genome shotgun (WGS) entry which is preliminary data.</text>
</comment>
<reference evidence="3 4" key="1">
    <citation type="journal article" date="2015" name="Genome Biol. Evol.">
        <title>Comparative Genomics of a Bacterivorous Green Alga Reveals Evolutionary Causalities and Consequences of Phago-Mixotrophic Mode of Nutrition.</title>
        <authorList>
            <person name="Burns J.A."/>
            <person name="Paasch A."/>
            <person name="Narechania A."/>
            <person name="Kim E."/>
        </authorList>
    </citation>
    <scope>NUCLEOTIDE SEQUENCE [LARGE SCALE GENOMIC DNA]</scope>
    <source>
        <strain evidence="3 4">PLY_AMNH</strain>
    </source>
</reference>
<dbReference type="InterPro" id="IPR051130">
    <property type="entry name" value="Mito_struct-func_regulator"/>
</dbReference>
<dbReference type="InterPro" id="IPR004147">
    <property type="entry name" value="ABC1_dom"/>
</dbReference>
<sequence length="657" mass="73009">MVQLLVGFSKFAQRNHVASKVAALPLKTAVAGAISALRVFGIAGSYAIPVVALLLVETFTTKRASRRVRLLCAASHPSITGRLAAPAALYKLSWLRPVSTLCTNTLRCFSTASWTITFGGPVLQLLAPSAMRSLMFYKHVLPVVAGYLRTMLYDTLEKPQRVLCFTIPAQVVTEEEAVEAWARRHEWGAKKVQDMLVQLSGFYVKVGQVFAAKADLLPVEYIRVLHSLLDSCPPEPFSAIARTVERELGAPLKDLFATFEETALATATIAQVHQARTLAGELVVVKVQRPNMQRLMTGDMTNMLLVSSWLERRGLDLKFDHVACLREYREQVPLEFDFTREVKMLSNITRSLEQAGFEQKLQCPRPHHALCSRQVMVMECLHGASVKKVIEDVEVRRSMGADCSVTKHLAVPPSVRRQLMETLLLSYGQQIFIDGVFHSDPHPGNLFLLDPPEDARLGMIDFGECKELLDCDRVLISRLTVALAMRDGEEILKALHEARITIDNCSEEFMQTCAYILFDTRMDLPEARMTPFDVDADEMRAADLRSLPQGLFMVVRVVTLVRGMLASLDLDISASLLWEPFARRVSTISLSPLEALLEQFHGAGPTHFCSAPAASVPGLVFPQPGNNHREGKPRAGCEGREKSMQETTACLRLTLLK</sequence>